<dbReference type="Pfam" id="PF01416">
    <property type="entry name" value="PseudoU_synth_1"/>
    <property type="match status" value="2"/>
</dbReference>
<evidence type="ECO:0000256" key="2">
    <source>
        <dbReference type="ARBA" id="ARBA00022694"/>
    </source>
</evidence>
<name>A0A6J6Q9Z9_9ZZZZ</name>
<dbReference type="EMBL" id="CAEZYD010000007">
    <property type="protein sequence ID" value="CAB4708560.1"/>
    <property type="molecule type" value="Genomic_DNA"/>
</dbReference>
<dbReference type="GO" id="GO:0031119">
    <property type="term" value="P:tRNA pseudouridine synthesis"/>
    <property type="evidence" value="ECO:0007669"/>
    <property type="project" value="TreeGrafter"/>
</dbReference>
<gene>
    <name evidence="5" type="ORF">UFOPK2652_00641</name>
    <name evidence="6" type="ORF">UFOPK3128_00577</name>
</gene>
<reference evidence="5" key="1">
    <citation type="submission" date="2020-05" db="EMBL/GenBank/DDBJ databases">
        <authorList>
            <person name="Chiriac C."/>
            <person name="Salcher M."/>
            <person name="Ghai R."/>
            <person name="Kavagutti S V."/>
        </authorList>
    </citation>
    <scope>NUCLEOTIDE SEQUENCE</scope>
</reference>
<proteinExistence type="inferred from homology"/>
<dbReference type="InterPro" id="IPR020094">
    <property type="entry name" value="TruA/RsuA/RluB/E/F_N"/>
</dbReference>
<dbReference type="InterPro" id="IPR001406">
    <property type="entry name" value="PsdUridine_synth_TruA"/>
</dbReference>
<evidence type="ECO:0000259" key="4">
    <source>
        <dbReference type="Pfam" id="PF01416"/>
    </source>
</evidence>
<dbReference type="PIRSF" id="PIRSF001430">
    <property type="entry name" value="tRNA_psdUrid_synth"/>
    <property type="match status" value="1"/>
</dbReference>
<feature type="domain" description="Pseudouridine synthase I TruA alpha/beta" evidence="4">
    <location>
        <begin position="21"/>
        <end position="115"/>
    </location>
</feature>
<dbReference type="InterPro" id="IPR020103">
    <property type="entry name" value="PsdUridine_synth_cat_dom_sf"/>
</dbReference>
<dbReference type="AlphaFoldDB" id="A0A6J6Q9Z9"/>
<accession>A0A6J6Q9Z9</accession>
<organism evidence="5">
    <name type="scientific">freshwater metagenome</name>
    <dbReference type="NCBI Taxonomy" id="449393"/>
    <lineage>
        <taxon>unclassified sequences</taxon>
        <taxon>metagenomes</taxon>
        <taxon>ecological metagenomes</taxon>
    </lineage>
</organism>
<dbReference type="Gene3D" id="3.30.70.580">
    <property type="entry name" value="Pseudouridine synthase I, catalytic domain, N-terminal subdomain"/>
    <property type="match status" value="1"/>
</dbReference>
<dbReference type="FunFam" id="3.30.70.580:FF:000001">
    <property type="entry name" value="tRNA pseudouridine synthase A"/>
    <property type="match status" value="1"/>
</dbReference>
<dbReference type="NCBIfam" id="TIGR00071">
    <property type="entry name" value="hisT_truA"/>
    <property type="match status" value="1"/>
</dbReference>
<comment type="similarity">
    <text evidence="1">Belongs to the tRNA pseudouridine synthase TruA family.</text>
</comment>
<dbReference type="Gene3D" id="3.30.70.660">
    <property type="entry name" value="Pseudouridine synthase I, catalytic domain, C-terminal subdomain"/>
    <property type="match status" value="1"/>
</dbReference>
<dbReference type="InterPro" id="IPR020095">
    <property type="entry name" value="PsdUridine_synth_TruA_C"/>
</dbReference>
<protein>
    <submittedName>
        <fullName evidence="5">Unannotated protein</fullName>
    </submittedName>
</protein>
<sequence length="257" mass="28922">MSEPTVTLASGFVRLRIDLTYDGTNYAGWAPQPDQRTIEGELRSAISKLAGVQVELVVAGRTDAGVHATAQVMHVDVPKDADDIPNWVFRLNRILDQDIRILKVSIAADDFHARFSAIEREYQYRLADDNQILPPLERFNTSTWFRPLDVDRLNEASSLLLGEHDFVAFCKFREDQKTVRTLKKFHWSRLDSGILVADVAANAFCYSMVRSLVGAAVAVGEGRFEKEWALAILENKERVSDSYVFPANGLTLVKVTY</sequence>
<dbReference type="PANTHER" id="PTHR11142:SF0">
    <property type="entry name" value="TRNA PSEUDOURIDINE SYNTHASE-LIKE 1"/>
    <property type="match status" value="1"/>
</dbReference>
<dbReference type="InterPro" id="IPR020097">
    <property type="entry name" value="PsdUridine_synth_TruA_a/b_dom"/>
</dbReference>
<evidence type="ECO:0000256" key="3">
    <source>
        <dbReference type="ARBA" id="ARBA00023235"/>
    </source>
</evidence>
<dbReference type="HAMAP" id="MF_00171">
    <property type="entry name" value="TruA"/>
    <property type="match status" value="1"/>
</dbReference>
<dbReference type="PANTHER" id="PTHR11142">
    <property type="entry name" value="PSEUDOURIDYLATE SYNTHASE"/>
    <property type="match status" value="1"/>
</dbReference>
<dbReference type="CDD" id="cd02570">
    <property type="entry name" value="PseudoU_synth_EcTruA"/>
    <property type="match status" value="1"/>
</dbReference>
<dbReference type="SUPFAM" id="SSF55120">
    <property type="entry name" value="Pseudouridine synthase"/>
    <property type="match status" value="1"/>
</dbReference>
<evidence type="ECO:0000313" key="5">
    <source>
        <dbReference type="EMBL" id="CAB4708560.1"/>
    </source>
</evidence>
<keyword evidence="3" id="KW-0413">Isomerase</keyword>
<dbReference type="GO" id="GO:0009982">
    <property type="term" value="F:pseudouridine synthase activity"/>
    <property type="evidence" value="ECO:0007669"/>
    <property type="project" value="InterPro"/>
</dbReference>
<dbReference type="GO" id="GO:0003723">
    <property type="term" value="F:RNA binding"/>
    <property type="evidence" value="ECO:0007669"/>
    <property type="project" value="InterPro"/>
</dbReference>
<evidence type="ECO:0000313" key="6">
    <source>
        <dbReference type="EMBL" id="CAB4817864.1"/>
    </source>
</evidence>
<evidence type="ECO:0000256" key="1">
    <source>
        <dbReference type="ARBA" id="ARBA00009375"/>
    </source>
</evidence>
<keyword evidence="2" id="KW-0819">tRNA processing</keyword>
<dbReference type="EMBL" id="CAFAAZ010000004">
    <property type="protein sequence ID" value="CAB4817864.1"/>
    <property type="molecule type" value="Genomic_DNA"/>
</dbReference>
<feature type="domain" description="Pseudouridine synthase I TruA alpha/beta" evidence="4">
    <location>
        <begin position="156"/>
        <end position="257"/>
    </location>
</feature>